<keyword evidence="2" id="KW-1185">Reference proteome</keyword>
<evidence type="ECO:0000313" key="1">
    <source>
        <dbReference type="EMBL" id="ADG93342.1"/>
    </source>
</evidence>
<protein>
    <submittedName>
        <fullName evidence="1">Uncharacterized protein</fullName>
    </submittedName>
</protein>
<proteinExistence type="predicted"/>
<dbReference type="STRING" id="572480.Arnit_1688"/>
<reference evidence="1 2" key="1">
    <citation type="journal article" date="2010" name="Stand. Genomic Sci.">
        <title>Complete genome sequence of Arcobacter nitrofigilis type strain (CI).</title>
        <authorList>
            <person name="Pati A."/>
            <person name="Gronow S."/>
            <person name="Lapidus A."/>
            <person name="Copeland A."/>
            <person name="Glavina Del Rio T."/>
            <person name="Nolan M."/>
            <person name="Lucas S."/>
            <person name="Tice H."/>
            <person name="Cheng J.F."/>
            <person name="Han C."/>
            <person name="Chertkov O."/>
            <person name="Bruce D."/>
            <person name="Tapia R."/>
            <person name="Goodwin L."/>
            <person name="Pitluck S."/>
            <person name="Liolios K."/>
            <person name="Ivanova N."/>
            <person name="Mavromatis K."/>
            <person name="Chen A."/>
            <person name="Palaniappan K."/>
            <person name="Land M."/>
            <person name="Hauser L."/>
            <person name="Chang Y.J."/>
            <person name="Jeffries C.D."/>
            <person name="Detter J.C."/>
            <person name="Rohde M."/>
            <person name="Goker M."/>
            <person name="Bristow J."/>
            <person name="Eisen J.A."/>
            <person name="Markowitz V."/>
            <person name="Hugenholtz P."/>
            <person name="Klenk H.P."/>
            <person name="Kyrpides N.C."/>
        </authorList>
    </citation>
    <scope>NUCLEOTIDE SEQUENCE [LARGE SCALE GENOMIC DNA]</scope>
    <source>
        <strain evidence="2">ATCC 33309 / DSM 7299 / CCUG 15893 / LMG 7604 / NCTC 12251 / CI</strain>
    </source>
</reference>
<dbReference type="Proteomes" id="UP000000939">
    <property type="component" value="Chromosome"/>
</dbReference>
<dbReference type="AlphaFoldDB" id="D5UZX3"/>
<evidence type="ECO:0000313" key="2">
    <source>
        <dbReference type="Proteomes" id="UP000000939"/>
    </source>
</evidence>
<dbReference type="RefSeq" id="WP_013135487.1">
    <property type="nucleotide sequence ID" value="NC_014166.1"/>
</dbReference>
<dbReference type="EMBL" id="CP001999">
    <property type="protein sequence ID" value="ADG93342.1"/>
    <property type="molecule type" value="Genomic_DNA"/>
</dbReference>
<dbReference type="HOGENOM" id="CLU_2614298_0_0_7"/>
<accession>D5UZX3</accession>
<gene>
    <name evidence="1" type="ordered locus">Arnit_1688</name>
</gene>
<name>D5UZX3_ARCNC</name>
<dbReference type="KEGG" id="ant:Arnit_1688"/>
<sequence>MQNKTSITDNYNKINKNNKFSKKFVYCIVKTLLGNTYKCKILYETPKTICINWFNGKRYFSPKTLLSNELSIVKFLND</sequence>
<dbReference type="OrthoDB" id="9850426at2"/>
<organism evidence="1 2">
    <name type="scientific">Arcobacter nitrofigilis (strain ATCC 33309 / DSM 7299 / CCUG 15893 / LMG 7604 / NCTC 12251 / CI)</name>
    <name type="common">Campylobacter nitrofigilis</name>
    <dbReference type="NCBI Taxonomy" id="572480"/>
    <lineage>
        <taxon>Bacteria</taxon>
        <taxon>Pseudomonadati</taxon>
        <taxon>Campylobacterota</taxon>
        <taxon>Epsilonproteobacteria</taxon>
        <taxon>Campylobacterales</taxon>
        <taxon>Arcobacteraceae</taxon>
        <taxon>Arcobacter</taxon>
    </lineage>
</organism>